<feature type="transmembrane region" description="Helical" evidence="1">
    <location>
        <begin position="68"/>
        <end position="86"/>
    </location>
</feature>
<feature type="transmembrane region" description="Helical" evidence="1">
    <location>
        <begin position="98"/>
        <end position="116"/>
    </location>
</feature>
<dbReference type="CDD" id="cd03396">
    <property type="entry name" value="PAP2_like_6"/>
    <property type="match status" value="1"/>
</dbReference>
<evidence type="ECO:0000256" key="1">
    <source>
        <dbReference type="SAM" id="Phobius"/>
    </source>
</evidence>
<name>A0ABW3FD57_9PROT</name>
<dbReference type="RefSeq" id="WP_379058993.1">
    <property type="nucleotide sequence ID" value="NZ_JBHTKB010000004.1"/>
</dbReference>
<dbReference type="Pfam" id="PF01569">
    <property type="entry name" value="PAP2"/>
    <property type="match status" value="1"/>
</dbReference>
<evidence type="ECO:0000313" key="4">
    <source>
        <dbReference type="Proteomes" id="UP001597128"/>
    </source>
</evidence>
<dbReference type="InterPro" id="IPR036938">
    <property type="entry name" value="PAP2/HPO_sf"/>
</dbReference>
<feature type="transmembrane region" description="Helical" evidence="1">
    <location>
        <begin position="179"/>
        <end position="200"/>
    </location>
</feature>
<feature type="transmembrane region" description="Helical" evidence="1">
    <location>
        <begin position="212"/>
        <end position="233"/>
    </location>
</feature>
<proteinExistence type="predicted"/>
<keyword evidence="4" id="KW-1185">Reference proteome</keyword>
<dbReference type="SUPFAM" id="SSF48317">
    <property type="entry name" value="Acid phosphatase/Vanadium-dependent haloperoxidase"/>
    <property type="match status" value="1"/>
</dbReference>
<evidence type="ECO:0000313" key="3">
    <source>
        <dbReference type="EMBL" id="MFD0914741.1"/>
    </source>
</evidence>
<gene>
    <name evidence="3" type="ORF">ACFQ1Z_14360</name>
</gene>
<organism evidence="3 4">
    <name type="scientific">Methylophilus luteus</name>
    <dbReference type="NCBI Taxonomy" id="640108"/>
    <lineage>
        <taxon>Bacteria</taxon>
        <taxon>Pseudomonadati</taxon>
        <taxon>Pseudomonadota</taxon>
        <taxon>Betaproteobacteria</taxon>
        <taxon>Nitrosomonadales</taxon>
        <taxon>Methylophilaceae</taxon>
        <taxon>Methylophilus</taxon>
    </lineage>
</organism>
<keyword evidence="1" id="KW-0472">Membrane</keyword>
<feature type="domain" description="Phosphatidic acid phosphatase type 2/haloperoxidase" evidence="2">
    <location>
        <begin position="104"/>
        <end position="226"/>
    </location>
</feature>
<comment type="caution">
    <text evidence="3">The sequence shown here is derived from an EMBL/GenBank/DDBJ whole genome shotgun (WGS) entry which is preliminary data.</text>
</comment>
<reference evidence="4" key="1">
    <citation type="journal article" date="2019" name="Int. J. Syst. Evol. Microbiol.">
        <title>The Global Catalogue of Microorganisms (GCM) 10K type strain sequencing project: providing services to taxonomists for standard genome sequencing and annotation.</title>
        <authorList>
            <consortium name="The Broad Institute Genomics Platform"/>
            <consortium name="The Broad Institute Genome Sequencing Center for Infectious Disease"/>
            <person name="Wu L."/>
            <person name="Ma J."/>
        </authorList>
    </citation>
    <scope>NUCLEOTIDE SEQUENCE [LARGE SCALE GENOMIC DNA]</scope>
    <source>
        <strain evidence="4">CCUG 58412</strain>
    </source>
</reference>
<dbReference type="InterPro" id="IPR000326">
    <property type="entry name" value="PAP2/HPO"/>
</dbReference>
<accession>A0ABW3FD57</accession>
<feature type="transmembrane region" description="Helical" evidence="1">
    <location>
        <begin position="12"/>
        <end position="31"/>
    </location>
</feature>
<dbReference type="EMBL" id="JBHTKB010000004">
    <property type="protein sequence ID" value="MFD0914741.1"/>
    <property type="molecule type" value="Genomic_DNA"/>
</dbReference>
<dbReference type="Proteomes" id="UP001597128">
    <property type="component" value="Unassembled WGS sequence"/>
</dbReference>
<evidence type="ECO:0000259" key="2">
    <source>
        <dbReference type="Pfam" id="PF01569"/>
    </source>
</evidence>
<keyword evidence="1" id="KW-0812">Transmembrane</keyword>
<keyword evidence="1" id="KW-1133">Transmembrane helix</keyword>
<protein>
    <submittedName>
        <fullName evidence="3">Phosphatase PAP2 family protein</fullName>
    </submittedName>
</protein>
<sequence length="238" mass="26782">MERWLAYTRLAWLWGLLGVSAVVIIVMANYTPLDLLLADRMYDFNLGQFSYRHAFFFDTVMHVYAKQLLVSIWLLCLLLAIWPGNLRPAWLSAEQQYRLRWVAALAVVHSGLVSWLKHQMPHACPWDITRYGGSLPWFPAFAAHSPLMAGHCFPAGHASSGLWLSALCLCWLPQHPRKALVVALAGLTVGLVLGWCQQMRGAHFLSHTLTSAWLMCALLLCVLSFFPSAYAPFKKSAV</sequence>